<accession>A0AAD8PP58</accession>
<keyword evidence="2" id="KW-1133">Transmembrane helix</keyword>
<evidence type="ECO:0000256" key="1">
    <source>
        <dbReference type="SAM" id="MobiDB-lite"/>
    </source>
</evidence>
<evidence type="ECO:0000313" key="3">
    <source>
        <dbReference type="EMBL" id="KAK1573169.1"/>
    </source>
</evidence>
<protein>
    <submittedName>
        <fullName evidence="3">Uncharacterized protein</fullName>
    </submittedName>
</protein>
<name>A0AAD8PP58_9PEZI</name>
<dbReference type="GeneID" id="85440060"/>
<proteinExistence type="predicted"/>
<keyword evidence="4" id="KW-1185">Reference proteome</keyword>
<keyword evidence="2" id="KW-0472">Membrane</keyword>
<dbReference type="RefSeq" id="XP_060408826.1">
    <property type="nucleotide sequence ID" value="XM_060555820.1"/>
</dbReference>
<dbReference type="Proteomes" id="UP001230504">
    <property type="component" value="Unassembled WGS sequence"/>
</dbReference>
<feature type="compositionally biased region" description="Basic and acidic residues" evidence="1">
    <location>
        <begin position="11"/>
        <end position="26"/>
    </location>
</feature>
<evidence type="ECO:0000313" key="4">
    <source>
        <dbReference type="Proteomes" id="UP001230504"/>
    </source>
</evidence>
<feature type="region of interest" description="Disordered" evidence="1">
    <location>
        <begin position="124"/>
        <end position="213"/>
    </location>
</feature>
<organism evidence="3 4">
    <name type="scientific">Colletotrichum navitas</name>
    <dbReference type="NCBI Taxonomy" id="681940"/>
    <lineage>
        <taxon>Eukaryota</taxon>
        <taxon>Fungi</taxon>
        <taxon>Dikarya</taxon>
        <taxon>Ascomycota</taxon>
        <taxon>Pezizomycotina</taxon>
        <taxon>Sordariomycetes</taxon>
        <taxon>Hypocreomycetidae</taxon>
        <taxon>Glomerellales</taxon>
        <taxon>Glomerellaceae</taxon>
        <taxon>Colletotrichum</taxon>
        <taxon>Colletotrichum graminicola species complex</taxon>
    </lineage>
</organism>
<evidence type="ECO:0000256" key="2">
    <source>
        <dbReference type="SAM" id="Phobius"/>
    </source>
</evidence>
<feature type="compositionally biased region" description="Low complexity" evidence="1">
    <location>
        <begin position="192"/>
        <end position="208"/>
    </location>
</feature>
<feature type="compositionally biased region" description="Pro residues" evidence="1">
    <location>
        <begin position="125"/>
        <end position="171"/>
    </location>
</feature>
<feature type="transmembrane region" description="Helical" evidence="2">
    <location>
        <begin position="219"/>
        <end position="242"/>
    </location>
</feature>
<dbReference type="AlphaFoldDB" id="A0AAD8PP58"/>
<dbReference type="EMBL" id="JAHLJV010000097">
    <property type="protein sequence ID" value="KAK1573169.1"/>
    <property type="molecule type" value="Genomic_DNA"/>
</dbReference>
<feature type="region of interest" description="Disordered" evidence="1">
    <location>
        <begin position="1"/>
        <end position="29"/>
    </location>
</feature>
<reference evidence="3" key="1">
    <citation type="submission" date="2021-06" db="EMBL/GenBank/DDBJ databases">
        <title>Comparative genomics, transcriptomics and evolutionary studies reveal genomic signatures of adaptation to plant cell wall in hemibiotrophic fungi.</title>
        <authorList>
            <consortium name="DOE Joint Genome Institute"/>
            <person name="Baroncelli R."/>
            <person name="Diaz J.F."/>
            <person name="Benocci T."/>
            <person name="Peng M."/>
            <person name="Battaglia E."/>
            <person name="Haridas S."/>
            <person name="Andreopoulos W."/>
            <person name="Labutti K."/>
            <person name="Pangilinan J."/>
            <person name="Floch G.L."/>
            <person name="Makela M.R."/>
            <person name="Henrissat B."/>
            <person name="Grigoriev I.V."/>
            <person name="Crouch J.A."/>
            <person name="De Vries R.P."/>
            <person name="Sukno S.A."/>
            <person name="Thon M.R."/>
        </authorList>
    </citation>
    <scope>NUCLEOTIDE SEQUENCE</scope>
    <source>
        <strain evidence="3">CBS 125086</strain>
    </source>
</reference>
<sequence>MNMGEENAFDSEERHREERRQMKDAETANAEAVAAGARLAAGPGANALPLDPNQLLSVLGLLDDQPLGTSVVVAAPAASSTSLNNNANVPTVTSFVTVTLPAQTVMVTLSTTITVTATPAAPSTILPPPAPIPPPVTASSPPAPPPPPPTSTAPPPPPPVVLPPPPPPPQSPVTGITTPLMGSGPLTIPPLTSATSHMSSISASATSSPNGGAAGTPTAVVLLGVFGGVAGVSLLAMGAFIYGLMRKRKVKTETETGSVESMQIGRPMPI</sequence>
<comment type="caution">
    <text evidence="3">The sequence shown here is derived from an EMBL/GenBank/DDBJ whole genome shotgun (WGS) entry which is preliminary data.</text>
</comment>
<keyword evidence="2" id="KW-0812">Transmembrane</keyword>
<gene>
    <name evidence="3" type="ORF">LY79DRAFT_526218</name>
</gene>